<dbReference type="FunFam" id="1.10.472.80:FF:000038">
    <property type="entry name" value="TBC1 domain family member 5"/>
    <property type="match status" value="1"/>
</dbReference>
<dbReference type="Gene3D" id="1.10.472.80">
    <property type="entry name" value="Ypt/Rab-GAP domain of gyp1p, domain 3"/>
    <property type="match status" value="1"/>
</dbReference>
<dbReference type="RefSeq" id="XP_014254884.1">
    <property type="nucleotide sequence ID" value="XM_014399398.2"/>
</dbReference>
<name>A0A8I6RYI7_CIMLE</name>
<dbReference type="InterPro" id="IPR035969">
    <property type="entry name" value="Rab-GAP_TBC_sf"/>
</dbReference>
<dbReference type="SUPFAM" id="SSF47923">
    <property type="entry name" value="Ypt/Rab-GAP domain of gyp1p"/>
    <property type="match status" value="2"/>
</dbReference>
<dbReference type="GO" id="GO:0005737">
    <property type="term" value="C:cytoplasm"/>
    <property type="evidence" value="ECO:0007669"/>
    <property type="project" value="UniProtKB-ARBA"/>
</dbReference>
<evidence type="ECO:0000259" key="2">
    <source>
        <dbReference type="PROSITE" id="PS50086"/>
    </source>
</evidence>
<dbReference type="Gene3D" id="1.10.8.270">
    <property type="entry name" value="putative rabgap domain of human tbc1 domain family member 14 like domains"/>
    <property type="match status" value="1"/>
</dbReference>
<dbReference type="RefSeq" id="XP_014254880.1">
    <property type="nucleotide sequence ID" value="XM_014399394.2"/>
</dbReference>
<dbReference type="RefSeq" id="XP_014254881.1">
    <property type="nucleotide sequence ID" value="XM_014399395.2"/>
</dbReference>
<sequence>MDQPHVGSGLAYEDEWRKVCQLDSKMEKLKKAAKRGGLRCSQFRSVIWKLFLGVLTPGSSPSWPMESADSRERYIKLKTALDVNPYVHSEPDDNPLSQNDKSTWHQYFCDKELKSIIKQDVIRTLFSGVDFFKNEFIQETMINVLFCYARENPTMCYRQGMHEILAPIIYVVHCDHMTLLNNQRYSLVRSDILEIVNPRYLEADSYAIFWRVMDAIKGSYLISNLAPTSTGYFPTVDKGLVKSDNNQVLSQLTWIKNNLLAPIDWELNRHLDNLEIMFPLFGIKWLRLLFGREFPLNDLLILWDSIFAENENFGLVNYIVVSMLVSIRQTLLSEDYSACLKTLMTYPPTGDILCIIQYALHLKNPSQYSIPDKINFQFNPPVVDFTCANNHVNYRRPPIICTAIPKPQPPKLPQNSRNTIEDGYALYDPELLLKELKEVQNTMTLCRAKLLQYHKILEQCASSPDPQIRQALTGILGLSVMLGKHIPKVHWLQPVDQAYEVHEMLVLSPVDTPSSKARKKKPPLVDMTVFSCTVTPFIESDNEDCNRMWKSL</sequence>
<dbReference type="PANTHER" id="PTHR22957">
    <property type="entry name" value="TBC1 DOMAIN FAMILY MEMBER GTPASE-ACTIVATING PROTEIN"/>
    <property type="match status" value="1"/>
</dbReference>
<dbReference type="PROSITE" id="PS50086">
    <property type="entry name" value="TBC_RABGAP"/>
    <property type="match status" value="1"/>
</dbReference>
<proteinExistence type="predicted"/>
<dbReference type="GeneID" id="106669724"/>
<keyword evidence="4" id="KW-1185">Reference proteome</keyword>
<dbReference type="Proteomes" id="UP000494040">
    <property type="component" value="Unassembled WGS sequence"/>
</dbReference>
<dbReference type="PANTHER" id="PTHR22957:SF337">
    <property type="entry name" value="TBC1 DOMAIN FAMILY MEMBER 5"/>
    <property type="match status" value="1"/>
</dbReference>
<dbReference type="InterPro" id="IPR000195">
    <property type="entry name" value="Rab-GAP-TBC_dom"/>
</dbReference>
<dbReference type="CTD" id="9779"/>
<dbReference type="EnsemblMetazoa" id="XM_014399394.2">
    <property type="protein sequence ID" value="XP_014254880.1"/>
    <property type="gene ID" value="LOC106669724"/>
</dbReference>
<feature type="domain" description="Rab-GAP TBC" evidence="2">
    <location>
        <begin position="38"/>
        <end position="310"/>
    </location>
</feature>
<evidence type="ECO:0000256" key="1">
    <source>
        <dbReference type="ARBA" id="ARBA00022468"/>
    </source>
</evidence>
<dbReference type="Pfam" id="PF00566">
    <property type="entry name" value="RabGAP-TBC"/>
    <property type="match status" value="1"/>
</dbReference>
<dbReference type="EnsemblMetazoa" id="XM_014399395.2">
    <property type="protein sequence ID" value="XP_014254881.1"/>
    <property type="gene ID" value="LOC106669724"/>
</dbReference>
<evidence type="ECO:0000313" key="4">
    <source>
        <dbReference type="Proteomes" id="UP000494040"/>
    </source>
</evidence>
<dbReference type="FunFam" id="1.10.8.270:FF:000011">
    <property type="entry name" value="TBC1 domain family member 5"/>
    <property type="match status" value="1"/>
</dbReference>
<keyword evidence="1" id="KW-0343">GTPase activation</keyword>
<evidence type="ECO:0000313" key="3">
    <source>
        <dbReference type="EnsemblMetazoa" id="XP_014254879.1"/>
    </source>
</evidence>
<dbReference type="EnsemblMetazoa" id="XM_014399398.2">
    <property type="protein sequence ID" value="XP_014254884.1"/>
    <property type="gene ID" value="LOC106669724"/>
</dbReference>
<dbReference type="EnsemblMetazoa" id="XM_014399393.2">
    <property type="protein sequence ID" value="XP_014254879.1"/>
    <property type="gene ID" value="LOC106669724"/>
</dbReference>
<protein>
    <recommendedName>
        <fullName evidence="2">Rab-GAP TBC domain-containing protein</fullName>
    </recommendedName>
</protein>
<dbReference type="EnsemblMetazoa" id="XM_014399397.2">
    <property type="protein sequence ID" value="XP_014254883.1"/>
    <property type="gene ID" value="LOC106669724"/>
</dbReference>
<dbReference type="OMA" id="IRIEIMX"/>
<dbReference type="GO" id="GO:0005096">
    <property type="term" value="F:GTPase activator activity"/>
    <property type="evidence" value="ECO:0007669"/>
    <property type="project" value="UniProtKB-KW"/>
</dbReference>
<reference evidence="3" key="1">
    <citation type="submission" date="2022-01" db="UniProtKB">
        <authorList>
            <consortium name="EnsemblMetazoa"/>
        </authorList>
    </citation>
    <scope>IDENTIFICATION</scope>
</reference>
<dbReference type="AlphaFoldDB" id="A0A8I6RYI7"/>
<dbReference type="OrthoDB" id="27140at2759"/>
<organism evidence="3 4">
    <name type="scientific">Cimex lectularius</name>
    <name type="common">Bed bug</name>
    <name type="synonym">Acanthia lectularia</name>
    <dbReference type="NCBI Taxonomy" id="79782"/>
    <lineage>
        <taxon>Eukaryota</taxon>
        <taxon>Metazoa</taxon>
        <taxon>Ecdysozoa</taxon>
        <taxon>Arthropoda</taxon>
        <taxon>Hexapoda</taxon>
        <taxon>Insecta</taxon>
        <taxon>Pterygota</taxon>
        <taxon>Neoptera</taxon>
        <taxon>Paraneoptera</taxon>
        <taxon>Hemiptera</taxon>
        <taxon>Heteroptera</taxon>
        <taxon>Panheteroptera</taxon>
        <taxon>Cimicomorpha</taxon>
        <taxon>Cimicidae</taxon>
        <taxon>Cimex</taxon>
    </lineage>
</organism>
<accession>A0A8I6RYI7</accession>
<dbReference type="RefSeq" id="XP_014254879.1">
    <property type="nucleotide sequence ID" value="XM_014399393.2"/>
</dbReference>
<dbReference type="RefSeq" id="XP_014254883.1">
    <property type="nucleotide sequence ID" value="XM_014399397.2"/>
</dbReference>
<dbReference type="SMART" id="SM00164">
    <property type="entry name" value="TBC"/>
    <property type="match status" value="1"/>
</dbReference>
<dbReference type="KEGG" id="clec:106669724"/>